<dbReference type="eggNOG" id="COG3706">
    <property type="taxonomic scope" value="Bacteria"/>
</dbReference>
<dbReference type="KEGG" id="mmed:Mame_02518"/>
<dbReference type="Gene3D" id="3.30.70.270">
    <property type="match status" value="1"/>
</dbReference>
<dbReference type="GO" id="GO:0043709">
    <property type="term" value="P:cell adhesion involved in single-species biofilm formation"/>
    <property type="evidence" value="ECO:0007669"/>
    <property type="project" value="TreeGrafter"/>
</dbReference>
<gene>
    <name evidence="9" type="primary">dosC_2</name>
    <name evidence="9" type="ORF">Mame_02518</name>
</gene>
<dbReference type="EC" id="2.7.7.65" evidence="2"/>
<dbReference type="Proteomes" id="UP000191135">
    <property type="component" value="Chromosome"/>
</dbReference>
<keyword evidence="3" id="KW-1003">Cell membrane</keyword>
<feature type="transmembrane region" description="Helical" evidence="7">
    <location>
        <begin position="161"/>
        <end position="179"/>
    </location>
</feature>
<dbReference type="GO" id="GO:0052621">
    <property type="term" value="F:diguanylate cyclase activity"/>
    <property type="evidence" value="ECO:0007669"/>
    <property type="project" value="UniProtKB-EC"/>
</dbReference>
<dbReference type="FunFam" id="3.30.70.270:FF:000001">
    <property type="entry name" value="Diguanylate cyclase domain protein"/>
    <property type="match status" value="1"/>
</dbReference>
<proteinExistence type="predicted"/>
<dbReference type="InterPro" id="IPR029787">
    <property type="entry name" value="Nucleotide_cyclase"/>
</dbReference>
<feature type="transmembrane region" description="Helical" evidence="7">
    <location>
        <begin position="40"/>
        <end position="58"/>
    </location>
</feature>
<feature type="transmembrane region" description="Helical" evidence="7">
    <location>
        <begin position="70"/>
        <end position="91"/>
    </location>
</feature>
<dbReference type="RefSeq" id="WP_155122103.1">
    <property type="nucleotide sequence ID" value="NZ_AQWH01000030.1"/>
</dbReference>
<keyword evidence="5 7" id="KW-1133">Transmembrane helix</keyword>
<keyword evidence="10" id="KW-1185">Reference proteome</keyword>
<dbReference type="NCBIfam" id="TIGR00254">
    <property type="entry name" value="GGDEF"/>
    <property type="match status" value="1"/>
</dbReference>
<keyword evidence="9" id="KW-0548">Nucleotidyltransferase</keyword>
<evidence type="ECO:0000256" key="1">
    <source>
        <dbReference type="ARBA" id="ARBA00004651"/>
    </source>
</evidence>
<evidence type="ECO:0000256" key="5">
    <source>
        <dbReference type="ARBA" id="ARBA00022989"/>
    </source>
</evidence>
<comment type="subcellular location">
    <subcellularLocation>
        <location evidence="1">Cell membrane</location>
        <topology evidence="1">Multi-pass membrane protein</topology>
    </subcellularLocation>
</comment>
<keyword evidence="9" id="KW-0808">Transferase</keyword>
<evidence type="ECO:0000313" key="9">
    <source>
        <dbReference type="EMBL" id="AQZ51845.1"/>
    </source>
</evidence>
<dbReference type="PANTHER" id="PTHR45138:SF24">
    <property type="entry name" value="DIGUANYLATE CYCLASE DGCC-RELATED"/>
    <property type="match status" value="1"/>
</dbReference>
<keyword evidence="6 7" id="KW-0472">Membrane</keyword>
<dbReference type="GO" id="GO:0005886">
    <property type="term" value="C:plasma membrane"/>
    <property type="evidence" value="ECO:0007669"/>
    <property type="project" value="UniProtKB-SubCell"/>
</dbReference>
<keyword evidence="4 7" id="KW-0812">Transmembrane</keyword>
<feature type="transmembrane region" description="Helical" evidence="7">
    <location>
        <begin position="97"/>
        <end position="122"/>
    </location>
</feature>
<dbReference type="PANTHER" id="PTHR45138">
    <property type="entry name" value="REGULATORY COMPONENTS OF SENSORY TRANSDUCTION SYSTEM"/>
    <property type="match status" value="1"/>
</dbReference>
<feature type="domain" description="GGDEF" evidence="8">
    <location>
        <begin position="223"/>
        <end position="356"/>
    </location>
</feature>
<dbReference type="GO" id="GO:1902201">
    <property type="term" value="P:negative regulation of bacterial-type flagellum-dependent cell motility"/>
    <property type="evidence" value="ECO:0007669"/>
    <property type="project" value="TreeGrafter"/>
</dbReference>
<name>A0A1U9Z2C0_9HYPH</name>
<protein>
    <recommendedName>
        <fullName evidence="2">diguanylate cyclase</fullName>
        <ecNumber evidence="2">2.7.7.65</ecNumber>
    </recommendedName>
</protein>
<dbReference type="InterPro" id="IPR000160">
    <property type="entry name" value="GGDEF_dom"/>
</dbReference>
<dbReference type="InterPro" id="IPR011620">
    <property type="entry name" value="Sig_transdc_His_kinase_LytS_TM"/>
</dbReference>
<accession>A0A1U9Z2C0</accession>
<dbReference type="AlphaFoldDB" id="A0A1U9Z2C0"/>
<evidence type="ECO:0000256" key="3">
    <source>
        <dbReference type="ARBA" id="ARBA00022475"/>
    </source>
</evidence>
<dbReference type="InterPro" id="IPR050469">
    <property type="entry name" value="Diguanylate_Cyclase"/>
</dbReference>
<feature type="transmembrane region" description="Helical" evidence="7">
    <location>
        <begin position="134"/>
        <end position="155"/>
    </location>
</feature>
<dbReference type="CDD" id="cd01949">
    <property type="entry name" value="GGDEF"/>
    <property type="match status" value="1"/>
</dbReference>
<evidence type="ECO:0000259" key="8">
    <source>
        <dbReference type="PROSITE" id="PS50887"/>
    </source>
</evidence>
<dbReference type="SMART" id="SM00267">
    <property type="entry name" value="GGDEF"/>
    <property type="match status" value="1"/>
</dbReference>
<dbReference type="PROSITE" id="PS50887">
    <property type="entry name" value="GGDEF"/>
    <property type="match status" value="1"/>
</dbReference>
<dbReference type="SUPFAM" id="SSF55073">
    <property type="entry name" value="Nucleotide cyclase"/>
    <property type="match status" value="1"/>
</dbReference>
<evidence type="ECO:0000256" key="7">
    <source>
        <dbReference type="SAM" id="Phobius"/>
    </source>
</evidence>
<dbReference type="Pfam" id="PF07694">
    <property type="entry name" value="5TM-5TMR_LYT"/>
    <property type="match status" value="1"/>
</dbReference>
<reference evidence="9 10" key="1">
    <citation type="submission" date="2017-03" db="EMBL/GenBank/DDBJ databases">
        <title>Foreign affairs: Plasmid Transfer between Roseobacters and Rhizobia.</title>
        <authorList>
            <person name="Bartling P."/>
            <person name="Bunk B."/>
            <person name="Overmann J."/>
            <person name="Brinkmann H."/>
            <person name="Petersen J."/>
        </authorList>
    </citation>
    <scope>NUCLEOTIDE SEQUENCE [LARGE SCALE GENOMIC DNA]</scope>
    <source>
        <strain evidence="9 10">MACL11</strain>
    </source>
</reference>
<sequence>MLENLEIIIAMLEKVGMAALIVLAYRLIRYARFSIVRSSLAIGLLFGFGAVVTMVDPLEVLPGIIVDIRAVMVALAALFGGPLAALIASAVTIAMRIYIGGAGALAGCVSIALAAVIGLVYARLSGGRRDPVGLAILGLLLSLTLVAGVFAPVPIVSSTTPALIIRNLLGTMILGYLLAVEERREAEYRAYKREAERDPLTGLKNRRALEAFDRQVTTEAERRPFAVLMIDIDGFKSLNDLHGHAFGDMVLRRLAEVVRGRMRGFDLVVRYGGEEFCVVVKEATLHNARRIAEDIRLQIMEERFQAATEEIGVTVSVGVAEANASTLSVFHVIEHADKALYDAKNDGRNRVCIYSLETDRRQKLHQA</sequence>
<feature type="transmembrane region" description="Helical" evidence="7">
    <location>
        <begin position="7"/>
        <end position="28"/>
    </location>
</feature>
<dbReference type="STRING" id="1122214.Mame_02518"/>
<organism evidence="9 10">
    <name type="scientific">Martelella mediterranea DSM 17316</name>
    <dbReference type="NCBI Taxonomy" id="1122214"/>
    <lineage>
        <taxon>Bacteria</taxon>
        <taxon>Pseudomonadati</taxon>
        <taxon>Pseudomonadota</taxon>
        <taxon>Alphaproteobacteria</taxon>
        <taxon>Hyphomicrobiales</taxon>
        <taxon>Aurantimonadaceae</taxon>
        <taxon>Martelella</taxon>
    </lineage>
</organism>
<dbReference type="InterPro" id="IPR043128">
    <property type="entry name" value="Rev_trsase/Diguanyl_cyclase"/>
</dbReference>
<dbReference type="OrthoDB" id="9812260at2"/>
<evidence type="ECO:0000313" key="10">
    <source>
        <dbReference type="Proteomes" id="UP000191135"/>
    </source>
</evidence>
<evidence type="ECO:0000256" key="2">
    <source>
        <dbReference type="ARBA" id="ARBA00012528"/>
    </source>
</evidence>
<evidence type="ECO:0000256" key="6">
    <source>
        <dbReference type="ARBA" id="ARBA00023136"/>
    </source>
</evidence>
<dbReference type="Pfam" id="PF00990">
    <property type="entry name" value="GGDEF"/>
    <property type="match status" value="1"/>
</dbReference>
<dbReference type="EMBL" id="CP020330">
    <property type="protein sequence ID" value="AQZ51845.1"/>
    <property type="molecule type" value="Genomic_DNA"/>
</dbReference>
<dbReference type="GO" id="GO:0071555">
    <property type="term" value="P:cell wall organization"/>
    <property type="evidence" value="ECO:0007669"/>
    <property type="project" value="InterPro"/>
</dbReference>
<evidence type="ECO:0000256" key="4">
    <source>
        <dbReference type="ARBA" id="ARBA00022692"/>
    </source>
</evidence>
<dbReference type="GO" id="GO:0000155">
    <property type="term" value="F:phosphorelay sensor kinase activity"/>
    <property type="evidence" value="ECO:0007669"/>
    <property type="project" value="InterPro"/>
</dbReference>